<reference evidence="13" key="1">
    <citation type="submission" date="2017-08" db="EMBL/GenBank/DDBJ databases">
        <title>A dynamic microbial community with high functional redundancy inhabits the cold, oxic subseafloor aquifer.</title>
        <authorList>
            <person name="Tully B.J."/>
            <person name="Wheat C.G."/>
            <person name="Glazer B.T."/>
            <person name="Huber J.A."/>
        </authorList>
    </citation>
    <scope>NUCLEOTIDE SEQUENCE [LARGE SCALE GENOMIC DNA]</scope>
</reference>
<dbReference type="AlphaFoldDB" id="A0A2A5C989"/>
<protein>
    <recommendedName>
        <fullName evidence="4 11">Lipid-A-disaccharide synthase</fullName>
        <ecNumber evidence="3 11">2.4.1.182</ecNumber>
    </recommendedName>
</protein>
<comment type="catalytic activity">
    <reaction evidence="10 11">
        <text>a lipid X + a UDP-2-N,3-O-bis[(3R)-3-hydroxyacyl]-alpha-D-glucosamine = a lipid A disaccharide + UDP + H(+)</text>
        <dbReference type="Rhea" id="RHEA:67828"/>
        <dbReference type="ChEBI" id="CHEBI:15378"/>
        <dbReference type="ChEBI" id="CHEBI:58223"/>
        <dbReference type="ChEBI" id="CHEBI:137748"/>
        <dbReference type="ChEBI" id="CHEBI:176338"/>
        <dbReference type="ChEBI" id="CHEBI:176343"/>
        <dbReference type="EC" id="2.4.1.182"/>
    </reaction>
</comment>
<evidence type="ECO:0000313" key="12">
    <source>
        <dbReference type="EMBL" id="PCJ40397.1"/>
    </source>
</evidence>
<dbReference type="GO" id="GO:0009245">
    <property type="term" value="P:lipid A biosynthetic process"/>
    <property type="evidence" value="ECO:0007669"/>
    <property type="project" value="UniProtKB-UniRule"/>
</dbReference>
<comment type="caution">
    <text evidence="12">The sequence shown here is derived from an EMBL/GenBank/DDBJ whole genome shotgun (WGS) entry which is preliminary data.</text>
</comment>
<dbReference type="UniPathway" id="UPA00973"/>
<evidence type="ECO:0000313" key="13">
    <source>
        <dbReference type="Proteomes" id="UP000228987"/>
    </source>
</evidence>
<evidence type="ECO:0000256" key="3">
    <source>
        <dbReference type="ARBA" id="ARBA00012687"/>
    </source>
</evidence>
<dbReference type="GO" id="GO:0016020">
    <property type="term" value="C:membrane"/>
    <property type="evidence" value="ECO:0007669"/>
    <property type="project" value="GOC"/>
</dbReference>
<dbReference type="Pfam" id="PF02684">
    <property type="entry name" value="LpxB"/>
    <property type="match status" value="1"/>
</dbReference>
<evidence type="ECO:0000256" key="1">
    <source>
        <dbReference type="ARBA" id="ARBA00002056"/>
    </source>
</evidence>
<evidence type="ECO:0000256" key="8">
    <source>
        <dbReference type="ARBA" id="ARBA00022679"/>
    </source>
</evidence>
<keyword evidence="8 11" id="KW-0808">Transferase</keyword>
<dbReference type="EC" id="2.4.1.182" evidence="3 11"/>
<evidence type="ECO:0000256" key="2">
    <source>
        <dbReference type="ARBA" id="ARBA00007868"/>
    </source>
</evidence>
<organism evidence="12 13">
    <name type="scientific">SAR86 cluster bacterium</name>
    <dbReference type="NCBI Taxonomy" id="2030880"/>
    <lineage>
        <taxon>Bacteria</taxon>
        <taxon>Pseudomonadati</taxon>
        <taxon>Pseudomonadota</taxon>
        <taxon>Gammaproteobacteria</taxon>
        <taxon>SAR86 cluster</taxon>
    </lineage>
</organism>
<dbReference type="GO" id="GO:0008915">
    <property type="term" value="F:lipid-A-disaccharide synthase activity"/>
    <property type="evidence" value="ECO:0007669"/>
    <property type="project" value="UniProtKB-UniRule"/>
</dbReference>
<evidence type="ECO:0000256" key="4">
    <source>
        <dbReference type="ARBA" id="ARBA00020902"/>
    </source>
</evidence>
<comment type="pathway">
    <text evidence="11">Bacterial outer membrane biogenesis; LPS lipid A biosynthesis.</text>
</comment>
<accession>A0A2A5C989</accession>
<name>A0A2A5C989_9GAMM</name>
<evidence type="ECO:0000256" key="10">
    <source>
        <dbReference type="ARBA" id="ARBA00048975"/>
    </source>
</evidence>
<dbReference type="NCBIfam" id="TIGR00215">
    <property type="entry name" value="lpxB"/>
    <property type="match status" value="1"/>
</dbReference>
<gene>
    <name evidence="11" type="primary">lpxB</name>
    <name evidence="12" type="ORF">COA71_11095</name>
</gene>
<comment type="similarity">
    <text evidence="2 11">Belongs to the LpxB family.</text>
</comment>
<evidence type="ECO:0000256" key="5">
    <source>
        <dbReference type="ARBA" id="ARBA00022516"/>
    </source>
</evidence>
<evidence type="ECO:0000256" key="9">
    <source>
        <dbReference type="ARBA" id="ARBA00023098"/>
    </source>
</evidence>
<dbReference type="EMBL" id="NVWI01000009">
    <property type="protein sequence ID" value="PCJ40397.1"/>
    <property type="molecule type" value="Genomic_DNA"/>
</dbReference>
<dbReference type="Proteomes" id="UP000228987">
    <property type="component" value="Unassembled WGS sequence"/>
</dbReference>
<keyword evidence="5 11" id="KW-0444">Lipid biosynthesis</keyword>
<proteinExistence type="inferred from homology"/>
<dbReference type="HAMAP" id="MF_00392">
    <property type="entry name" value="LpxB"/>
    <property type="match status" value="1"/>
</dbReference>
<keyword evidence="7 11" id="KW-0328">Glycosyltransferase</keyword>
<dbReference type="PANTHER" id="PTHR30372:SF4">
    <property type="entry name" value="LIPID-A-DISACCHARIDE SYNTHASE, MITOCHONDRIAL-RELATED"/>
    <property type="match status" value="1"/>
</dbReference>
<comment type="function">
    <text evidence="1 11">Condensation of UDP-2,3-diacylglucosamine and 2,3-diacylglucosamine-1-phosphate to form lipid A disaccharide, a precursor of lipid A, a phosphorylated glycolipid that anchors the lipopolysaccharide to the outer membrane of the cell.</text>
</comment>
<keyword evidence="6 11" id="KW-0441">Lipid A biosynthesis</keyword>
<evidence type="ECO:0000256" key="7">
    <source>
        <dbReference type="ARBA" id="ARBA00022676"/>
    </source>
</evidence>
<dbReference type="GO" id="GO:0005543">
    <property type="term" value="F:phospholipid binding"/>
    <property type="evidence" value="ECO:0007669"/>
    <property type="project" value="TreeGrafter"/>
</dbReference>
<keyword evidence="9 11" id="KW-0443">Lipid metabolism</keyword>
<dbReference type="PANTHER" id="PTHR30372">
    <property type="entry name" value="LIPID-A-DISACCHARIDE SYNTHASE"/>
    <property type="match status" value="1"/>
</dbReference>
<dbReference type="InterPro" id="IPR003835">
    <property type="entry name" value="Glyco_trans_19"/>
</dbReference>
<evidence type="ECO:0000256" key="11">
    <source>
        <dbReference type="HAMAP-Rule" id="MF_00392"/>
    </source>
</evidence>
<dbReference type="SUPFAM" id="SSF53756">
    <property type="entry name" value="UDP-Glycosyltransferase/glycogen phosphorylase"/>
    <property type="match status" value="1"/>
</dbReference>
<sequence length="383" mass="42254">MSKTLRIGILAGESSGDILGAGLMQALKSQHSDISFEGIGGPLMEGQGLQSMVPMERLSVMGLIEPLKRLPELLKIRKTLIKYFLNHQPDVFIGIDSPDFNLNIERQLKQAGITTVHYVSPSVWAWRSKRIHKIARSVDLMLTLFPFEEPFYKEHKVAVCCVGHPLADLIPLEVDKVSAISDLGLNQVGPILALLPGSRGGEVGRLAPAFLECASLCLQHWPQLQIVIPCANAARKVQIEALLNEKFPTLKVTLIDGRSREVMAAAGALLIASGTATLEALLLKKPMLVCYKMSAVSYALISRMLKVPYFSLPNLLAGKKLVEERVQKEVNAPALFHSLQKLLEDKNKQEQLNLEYLQIHQSLRKNANARAAEAVLSLITHEK</sequence>
<evidence type="ECO:0000256" key="6">
    <source>
        <dbReference type="ARBA" id="ARBA00022556"/>
    </source>
</evidence>